<feature type="binding site" evidence="14">
    <location>
        <position position="196"/>
    </location>
    <ligand>
        <name>Mg(2+)</name>
        <dbReference type="ChEBI" id="CHEBI:18420"/>
    </ligand>
</feature>
<organism evidence="17 18">
    <name type="scientific">Clunio marinus</name>
    <dbReference type="NCBI Taxonomy" id="568069"/>
    <lineage>
        <taxon>Eukaryota</taxon>
        <taxon>Metazoa</taxon>
        <taxon>Ecdysozoa</taxon>
        <taxon>Arthropoda</taxon>
        <taxon>Hexapoda</taxon>
        <taxon>Insecta</taxon>
        <taxon>Pterygota</taxon>
        <taxon>Neoptera</taxon>
        <taxon>Endopterygota</taxon>
        <taxon>Diptera</taxon>
        <taxon>Nematocera</taxon>
        <taxon>Chironomoidea</taxon>
        <taxon>Chironomidae</taxon>
        <taxon>Clunio</taxon>
    </lineage>
</organism>
<evidence type="ECO:0000256" key="8">
    <source>
        <dbReference type="ARBA" id="ARBA00022833"/>
    </source>
</evidence>
<dbReference type="PANTHER" id="PTHR11596:SF95">
    <property type="entry name" value="ALKALINE PHOSPHATASE-RELATED"/>
    <property type="match status" value="1"/>
</dbReference>
<feature type="chain" id="PRO_5012158971" description="alkaline phosphatase" evidence="16">
    <location>
        <begin position="23"/>
        <end position="518"/>
    </location>
</feature>
<dbReference type="GO" id="GO:0098552">
    <property type="term" value="C:side of membrane"/>
    <property type="evidence" value="ECO:0007669"/>
    <property type="project" value="UniProtKB-KW"/>
</dbReference>
<dbReference type="SUPFAM" id="SSF53649">
    <property type="entry name" value="Alkaline phosphatase-like"/>
    <property type="match status" value="1"/>
</dbReference>
<comment type="cofactor">
    <cofactor evidence="14">
        <name>Zn(2+)</name>
        <dbReference type="ChEBI" id="CHEBI:29105"/>
    </cofactor>
    <text evidence="14">Binds 2 Zn(2+) ions.</text>
</comment>
<feature type="signal peptide" evidence="16">
    <location>
        <begin position="1"/>
        <end position="22"/>
    </location>
</feature>
<evidence type="ECO:0000256" key="4">
    <source>
        <dbReference type="ARBA" id="ARBA00022475"/>
    </source>
</evidence>
<evidence type="ECO:0000256" key="10">
    <source>
        <dbReference type="ARBA" id="ARBA00023136"/>
    </source>
</evidence>
<reference evidence="17 18" key="1">
    <citation type="submission" date="2015-04" db="EMBL/GenBank/DDBJ databases">
        <authorList>
            <person name="Syromyatnikov M.Y."/>
            <person name="Popov V.N."/>
        </authorList>
    </citation>
    <scope>NUCLEOTIDE SEQUENCE [LARGE SCALE GENOMIC DNA]</scope>
</reference>
<keyword evidence="16" id="KW-0732">Signal</keyword>
<evidence type="ECO:0000256" key="14">
    <source>
        <dbReference type="PIRSR" id="PIRSR601952-2"/>
    </source>
</evidence>
<comment type="similarity">
    <text evidence="2 15">Belongs to the alkaline phosphatase family.</text>
</comment>
<dbReference type="STRING" id="568069.A0A1J1ID93"/>
<proteinExistence type="inferred from homology"/>
<feature type="binding site" evidence="14">
    <location>
        <position position="399"/>
    </location>
    <ligand>
        <name>Zn(2+)</name>
        <dbReference type="ChEBI" id="CHEBI:29105"/>
        <label>2</label>
    </ligand>
</feature>
<keyword evidence="8 14" id="KW-0862">Zinc</keyword>
<feature type="binding site" evidence="14">
    <location>
        <position position="361"/>
    </location>
    <ligand>
        <name>Zn(2+)</name>
        <dbReference type="ChEBI" id="CHEBI:29105"/>
        <label>2</label>
    </ligand>
</feature>
<feature type="binding site" evidence="14">
    <location>
        <position position="352"/>
    </location>
    <ligand>
        <name>Mg(2+)</name>
        <dbReference type="ChEBI" id="CHEBI:18420"/>
    </ligand>
</feature>
<feature type="binding site" evidence="14">
    <location>
        <position position="198"/>
    </location>
    <ligand>
        <name>Mg(2+)</name>
        <dbReference type="ChEBI" id="CHEBI:18420"/>
    </ligand>
</feature>
<dbReference type="AlphaFoldDB" id="A0A1J1ID93"/>
<dbReference type="OrthoDB" id="5818554at2759"/>
<accession>A0A1J1ID93</accession>
<evidence type="ECO:0000256" key="2">
    <source>
        <dbReference type="ARBA" id="ARBA00005984"/>
    </source>
</evidence>
<evidence type="ECO:0000256" key="16">
    <source>
        <dbReference type="SAM" id="SignalP"/>
    </source>
</evidence>
<dbReference type="Gene3D" id="3.40.720.10">
    <property type="entry name" value="Alkaline Phosphatase, subunit A"/>
    <property type="match status" value="1"/>
</dbReference>
<evidence type="ECO:0000256" key="5">
    <source>
        <dbReference type="ARBA" id="ARBA00022622"/>
    </source>
</evidence>
<evidence type="ECO:0000256" key="13">
    <source>
        <dbReference type="PIRSR" id="PIRSR601952-1"/>
    </source>
</evidence>
<keyword evidence="12" id="KW-0449">Lipoprotein</keyword>
<gene>
    <name evidence="17" type="ORF">CLUMA_CG011552</name>
</gene>
<feature type="binding site" evidence="14">
    <location>
        <position position="83"/>
    </location>
    <ligand>
        <name>Zn(2+)</name>
        <dbReference type="ChEBI" id="CHEBI:29105"/>
        <label>2</label>
    </ligand>
</feature>
<keyword evidence="7" id="KW-0378">Hydrolase</keyword>
<name>A0A1J1ID93_9DIPT</name>
<evidence type="ECO:0000256" key="12">
    <source>
        <dbReference type="ARBA" id="ARBA00023288"/>
    </source>
</evidence>
<evidence type="ECO:0000256" key="3">
    <source>
        <dbReference type="ARBA" id="ARBA00012647"/>
    </source>
</evidence>
<feature type="active site" description="Phosphoserine intermediate" evidence="13">
    <location>
        <position position="133"/>
    </location>
</feature>
<dbReference type="PRINTS" id="PR00113">
    <property type="entry name" value="ALKPHPHTASE"/>
</dbReference>
<sequence length="518" mass="57673">MKNGFVISILVILKFSFSISDANVLSFDKIRVTQESKEKKLHINGFEATTSYWRTQAQNKLKSQLKHKVNENVAKNVIIFLGDGMSLSTVTAARIYFGQKQGLSGEESLLSFEKFPYIGLSKTYCYDKQTADSACSATAYLTGVKANYATIGVNPKVQLNDCESSRNKLNQLSSIMNWAQNARKATGIVTNTRITHASPAGTYARTANRDWESDADMKAFPDARKCSDIAKQLIREEPGNLFNVIYGGGRKKILSEKIIDEEGQRGQRIDGLDLIDEWLTNKNSPKAYYIHNSEGMNQMNHSNVEHVLGLFESDHMKFHLDAGSDQPSLKEMTASAINVLKKHENGFVLFVEGGRIDHAHHQNFAKHALEETVEFSEAIQTGIEMTSEEDTLIVVTSDHAHTMTMSGYSKRGQDILGLNSEISDVDNLPYMTLSYANGPSGVKKRYKIKKDEMKFNDYRYPSLVPLNSETHGGDDVPIYARGPHSHLFTGVLEQNTIPHFIAYAACIGGGLTVCDTRL</sequence>
<evidence type="ECO:0000256" key="15">
    <source>
        <dbReference type="RuleBase" id="RU003946"/>
    </source>
</evidence>
<feature type="binding site" evidence="14">
    <location>
        <position position="398"/>
    </location>
    <ligand>
        <name>Zn(2+)</name>
        <dbReference type="ChEBI" id="CHEBI:29105"/>
        <label>2</label>
    </ligand>
</feature>
<dbReference type="GO" id="GO:0005886">
    <property type="term" value="C:plasma membrane"/>
    <property type="evidence" value="ECO:0007669"/>
    <property type="project" value="UniProtKB-SubCell"/>
</dbReference>
<dbReference type="GO" id="GO:0004035">
    <property type="term" value="F:alkaline phosphatase activity"/>
    <property type="evidence" value="ECO:0007669"/>
    <property type="project" value="UniProtKB-EC"/>
</dbReference>
<evidence type="ECO:0000256" key="7">
    <source>
        <dbReference type="ARBA" id="ARBA00022801"/>
    </source>
</evidence>
<evidence type="ECO:0000313" key="17">
    <source>
        <dbReference type="EMBL" id="CRK98187.1"/>
    </source>
</evidence>
<dbReference type="PANTHER" id="PTHR11596">
    <property type="entry name" value="ALKALINE PHOSPHATASE"/>
    <property type="match status" value="1"/>
</dbReference>
<feature type="binding site" evidence="14">
    <location>
        <position position="83"/>
    </location>
    <ligand>
        <name>Mg(2+)</name>
        <dbReference type="ChEBI" id="CHEBI:18420"/>
    </ligand>
</feature>
<keyword evidence="5" id="KW-0336">GPI-anchor</keyword>
<dbReference type="FunFam" id="3.40.720.10:FF:000008">
    <property type="entry name" value="Alkaline phosphatase"/>
    <property type="match status" value="1"/>
</dbReference>
<dbReference type="EMBL" id="CVRI01000047">
    <property type="protein sequence ID" value="CRK98187.1"/>
    <property type="molecule type" value="Genomic_DNA"/>
</dbReference>
<evidence type="ECO:0000256" key="6">
    <source>
        <dbReference type="ARBA" id="ARBA00022723"/>
    </source>
</evidence>
<evidence type="ECO:0000256" key="9">
    <source>
        <dbReference type="ARBA" id="ARBA00022842"/>
    </source>
</evidence>
<evidence type="ECO:0000313" key="18">
    <source>
        <dbReference type="Proteomes" id="UP000183832"/>
    </source>
</evidence>
<dbReference type="InterPro" id="IPR001952">
    <property type="entry name" value="Alkaline_phosphatase"/>
</dbReference>
<comment type="cofactor">
    <cofactor evidence="14">
        <name>Mg(2+)</name>
        <dbReference type="ChEBI" id="CHEBI:18420"/>
    </cofactor>
    <text evidence="14">Binds 1 Mg(2+) ion.</text>
</comment>
<keyword evidence="18" id="KW-1185">Reference proteome</keyword>
<protein>
    <recommendedName>
        <fullName evidence="3">alkaline phosphatase</fullName>
        <ecNumber evidence="3">3.1.3.1</ecNumber>
    </recommendedName>
</protein>
<comment type="subcellular location">
    <subcellularLocation>
        <location evidence="1">Cell membrane</location>
        <topology evidence="1">Lipid-anchor</topology>
        <topology evidence="1">GPI-anchor</topology>
    </subcellularLocation>
</comment>
<dbReference type="SMART" id="SM00098">
    <property type="entry name" value="alkPPc"/>
    <property type="match status" value="1"/>
</dbReference>
<keyword evidence="11" id="KW-0325">Glycoprotein</keyword>
<keyword evidence="4" id="KW-1003">Cell membrane</keyword>
<keyword evidence="6 14" id="KW-0479">Metal-binding</keyword>
<keyword evidence="9 14" id="KW-0460">Magnesium</keyword>
<keyword evidence="10" id="KW-0472">Membrane</keyword>
<evidence type="ECO:0000256" key="11">
    <source>
        <dbReference type="ARBA" id="ARBA00023180"/>
    </source>
</evidence>
<feature type="binding site" evidence="14">
    <location>
        <position position="471"/>
    </location>
    <ligand>
        <name>Zn(2+)</name>
        <dbReference type="ChEBI" id="CHEBI:29105"/>
        <label>2</label>
    </ligand>
</feature>
<dbReference type="CDD" id="cd16012">
    <property type="entry name" value="ALP"/>
    <property type="match status" value="1"/>
</dbReference>
<dbReference type="Pfam" id="PF00245">
    <property type="entry name" value="Alk_phosphatase"/>
    <property type="match status" value="1"/>
</dbReference>
<dbReference type="GO" id="GO:0046872">
    <property type="term" value="F:metal ion binding"/>
    <property type="evidence" value="ECO:0007669"/>
    <property type="project" value="UniProtKB-KW"/>
</dbReference>
<evidence type="ECO:0000256" key="1">
    <source>
        <dbReference type="ARBA" id="ARBA00004609"/>
    </source>
</evidence>
<feature type="binding site" evidence="14">
    <location>
        <position position="357"/>
    </location>
    <ligand>
        <name>Zn(2+)</name>
        <dbReference type="ChEBI" id="CHEBI:29105"/>
        <label>2</label>
    </ligand>
</feature>
<dbReference type="EC" id="3.1.3.1" evidence="3"/>
<dbReference type="InterPro" id="IPR017850">
    <property type="entry name" value="Alkaline_phosphatase_core_sf"/>
</dbReference>
<dbReference type="Proteomes" id="UP000183832">
    <property type="component" value="Unassembled WGS sequence"/>
</dbReference>